<dbReference type="InterPro" id="IPR011006">
    <property type="entry name" value="CheY-like_superfamily"/>
</dbReference>
<dbReference type="EMBL" id="MSCN01000001">
    <property type="protein sequence ID" value="PQJ80073.1"/>
    <property type="molecule type" value="Genomic_DNA"/>
</dbReference>
<evidence type="ECO:0000313" key="3">
    <source>
        <dbReference type="EMBL" id="PQJ80073.1"/>
    </source>
</evidence>
<evidence type="ECO:0000256" key="1">
    <source>
        <dbReference type="PROSITE-ProRule" id="PRU00169"/>
    </source>
</evidence>
<dbReference type="Pfam" id="PF00072">
    <property type="entry name" value="Response_reg"/>
    <property type="match status" value="1"/>
</dbReference>
<dbReference type="RefSeq" id="WP_105016669.1">
    <property type="nucleotide sequence ID" value="NZ_MSCN01000001.1"/>
</dbReference>
<dbReference type="GO" id="GO:0000160">
    <property type="term" value="P:phosphorelay signal transduction system"/>
    <property type="evidence" value="ECO:0007669"/>
    <property type="project" value="InterPro"/>
</dbReference>
<keyword evidence="1" id="KW-0597">Phosphoprotein</keyword>
<protein>
    <recommendedName>
        <fullName evidence="2">Response regulatory domain-containing protein</fullName>
    </recommendedName>
</protein>
<dbReference type="OrthoDB" id="7631574at2"/>
<dbReference type="InterPro" id="IPR052893">
    <property type="entry name" value="TCS_response_regulator"/>
</dbReference>
<accession>A0A2S7WR47</accession>
<dbReference type="AlphaFoldDB" id="A0A2S7WR47"/>
<keyword evidence="4" id="KW-1185">Reference proteome</keyword>
<feature type="modified residue" description="4-aspartylphosphate" evidence="1">
    <location>
        <position position="57"/>
    </location>
</feature>
<gene>
    <name evidence="3" type="ORF">BTO18_13210</name>
</gene>
<reference evidence="3 4" key="1">
    <citation type="submission" date="2016-12" db="EMBL/GenBank/DDBJ databases">
        <title>Trade-off between light-utilization and light-protection in marine flavobacteria.</title>
        <authorList>
            <person name="Kumagai Y."/>
            <person name="Yoshizawa S."/>
            <person name="Kogure K."/>
            <person name="Iwasaki W."/>
        </authorList>
    </citation>
    <scope>NUCLEOTIDE SEQUENCE [LARGE SCALE GENOMIC DNA]</scope>
    <source>
        <strain evidence="3 4">NBRC 108759</strain>
    </source>
</reference>
<proteinExistence type="predicted"/>
<name>A0A2S7WR47_9FLAO</name>
<organism evidence="3 4">
    <name type="scientific">Polaribacter porphyrae</name>
    <dbReference type="NCBI Taxonomy" id="1137780"/>
    <lineage>
        <taxon>Bacteria</taxon>
        <taxon>Pseudomonadati</taxon>
        <taxon>Bacteroidota</taxon>
        <taxon>Flavobacteriia</taxon>
        <taxon>Flavobacteriales</taxon>
        <taxon>Flavobacteriaceae</taxon>
    </lineage>
</organism>
<dbReference type="InterPro" id="IPR001789">
    <property type="entry name" value="Sig_transdc_resp-reg_receiver"/>
</dbReference>
<dbReference type="SUPFAM" id="SSF52172">
    <property type="entry name" value="CheY-like"/>
    <property type="match status" value="1"/>
</dbReference>
<comment type="caution">
    <text evidence="3">The sequence shown here is derived from an EMBL/GenBank/DDBJ whole genome shotgun (WGS) entry which is preliminary data.</text>
</comment>
<dbReference type="Gene3D" id="3.40.50.2300">
    <property type="match status" value="1"/>
</dbReference>
<dbReference type="SMART" id="SM00448">
    <property type="entry name" value="REC"/>
    <property type="match status" value="1"/>
</dbReference>
<dbReference type="Proteomes" id="UP000238882">
    <property type="component" value="Unassembled WGS sequence"/>
</dbReference>
<evidence type="ECO:0000259" key="2">
    <source>
        <dbReference type="PROSITE" id="PS50110"/>
    </source>
</evidence>
<dbReference type="PANTHER" id="PTHR44520:SF2">
    <property type="entry name" value="RESPONSE REGULATOR RCP1"/>
    <property type="match status" value="1"/>
</dbReference>
<dbReference type="PANTHER" id="PTHR44520">
    <property type="entry name" value="RESPONSE REGULATOR RCP1-RELATED"/>
    <property type="match status" value="1"/>
</dbReference>
<evidence type="ECO:0000313" key="4">
    <source>
        <dbReference type="Proteomes" id="UP000238882"/>
    </source>
</evidence>
<dbReference type="PROSITE" id="PS50110">
    <property type="entry name" value="RESPONSE_REGULATORY"/>
    <property type="match status" value="1"/>
</dbReference>
<sequence length="133" mass="15311">MKPLSILLVDDDELQRIKFKKVCKEIKLKSIIFEADNGENALKILNSENTFDLIVSDLNMPKMNGIQFLSELKSNIKFKNIPFIIMSTSKRAKDFKQILKLGAFGFYGKPTSYKDYAKNLITVLETWRNTIVT</sequence>
<feature type="domain" description="Response regulatory" evidence="2">
    <location>
        <begin position="5"/>
        <end position="124"/>
    </location>
</feature>